<keyword evidence="2" id="KW-1184">Jasmonic acid signaling pathway</keyword>
<accession>A0A087HP75</accession>
<gene>
    <name evidence="5" type="ordered locus">AALP_Aa1g192200</name>
</gene>
<feature type="compositionally biased region" description="Basic and acidic residues" evidence="3">
    <location>
        <begin position="242"/>
        <end position="268"/>
    </location>
</feature>
<proteinExistence type="inferred from homology"/>
<dbReference type="Proteomes" id="UP000029120">
    <property type="component" value="Chromosome 1"/>
</dbReference>
<dbReference type="Pfam" id="PF06200">
    <property type="entry name" value="tify"/>
    <property type="match status" value="1"/>
</dbReference>
<dbReference type="InterPro" id="IPR040390">
    <property type="entry name" value="TIFY/JAZ"/>
</dbReference>
<evidence type="ECO:0000256" key="1">
    <source>
        <dbReference type="ARBA" id="ARBA00008614"/>
    </source>
</evidence>
<reference evidence="6" key="1">
    <citation type="journal article" date="2015" name="Nat. Plants">
        <title>Genome expansion of Arabis alpina linked with retrotransposition and reduced symmetric DNA methylation.</title>
        <authorList>
            <person name="Willing E.M."/>
            <person name="Rawat V."/>
            <person name="Mandakova T."/>
            <person name="Maumus F."/>
            <person name="James G.V."/>
            <person name="Nordstroem K.J."/>
            <person name="Becker C."/>
            <person name="Warthmann N."/>
            <person name="Chica C."/>
            <person name="Szarzynska B."/>
            <person name="Zytnicki M."/>
            <person name="Albani M.C."/>
            <person name="Kiefer C."/>
            <person name="Bergonzi S."/>
            <person name="Castaings L."/>
            <person name="Mateos J.L."/>
            <person name="Berns M.C."/>
            <person name="Bujdoso N."/>
            <person name="Piofczyk T."/>
            <person name="de Lorenzo L."/>
            <person name="Barrero-Sicilia C."/>
            <person name="Mateos I."/>
            <person name="Piednoel M."/>
            <person name="Hagmann J."/>
            <person name="Chen-Min-Tao R."/>
            <person name="Iglesias-Fernandez R."/>
            <person name="Schuster S.C."/>
            <person name="Alonso-Blanco C."/>
            <person name="Roudier F."/>
            <person name="Carbonero P."/>
            <person name="Paz-Ares J."/>
            <person name="Davis S.J."/>
            <person name="Pecinka A."/>
            <person name="Quesneville H."/>
            <person name="Colot V."/>
            <person name="Lysak M.A."/>
            <person name="Weigel D."/>
            <person name="Coupland G."/>
            <person name="Schneeberger K."/>
        </authorList>
    </citation>
    <scope>NUCLEOTIDE SEQUENCE [LARGE SCALE GENOMIC DNA]</scope>
    <source>
        <strain evidence="6">cv. Pajares</strain>
    </source>
</reference>
<evidence type="ECO:0000256" key="2">
    <source>
        <dbReference type="RuleBase" id="RU369065"/>
    </source>
</evidence>
<evidence type="ECO:0000256" key="3">
    <source>
        <dbReference type="SAM" id="MobiDB-lite"/>
    </source>
</evidence>
<comment type="similarity">
    <text evidence="1 2">Belongs to the TIFY/JAZ family.</text>
</comment>
<feature type="region of interest" description="Disordered" evidence="3">
    <location>
        <begin position="206"/>
        <end position="268"/>
    </location>
</feature>
<sequence>MSRNEKGKAHQAPEKSSFTRRCTLLGRYLKEKGSFGNINFGLVRKPDSDINLPEISNLLPGKQNAIERAVSKGELSTSSGGKVKDAADLSISEPGTSQLTIFFGGKVLVYNEFPSDKAQEIMEVAKQANPVTKIRNIQTQINVESNNKSNMVLPDLNEPTNSADINQQQQQNQLVERIARRASLHRFFAKRKDRVVARAPYQVNQIAGHHPPKLETVRGQSLEPGQSSQRRDNHVAQFVAHPKPEGDKDSPMEIEKEGQSLKDLDLKL</sequence>
<comment type="domain">
    <text evidence="2">The jas domain is required for interaction with COI1.</text>
</comment>
<dbReference type="GO" id="GO:0009611">
    <property type="term" value="P:response to wounding"/>
    <property type="evidence" value="ECO:0007669"/>
    <property type="project" value="UniProtKB-UniRule"/>
</dbReference>
<dbReference type="InterPro" id="IPR018467">
    <property type="entry name" value="CCT_CS"/>
</dbReference>
<evidence type="ECO:0000313" key="6">
    <source>
        <dbReference type="Proteomes" id="UP000029120"/>
    </source>
</evidence>
<protein>
    <recommendedName>
        <fullName evidence="2">Protein TIFY</fullName>
    </recommendedName>
    <alternativeName>
        <fullName evidence="2">Jasmonate ZIM domain-containing protein</fullName>
    </alternativeName>
</protein>
<dbReference type="Pfam" id="PF09425">
    <property type="entry name" value="Jas_motif"/>
    <property type="match status" value="1"/>
</dbReference>
<dbReference type="GO" id="GO:2000022">
    <property type="term" value="P:regulation of jasmonic acid mediated signaling pathway"/>
    <property type="evidence" value="ECO:0007669"/>
    <property type="project" value="UniProtKB-UniRule"/>
</dbReference>
<comment type="subcellular location">
    <subcellularLocation>
        <location evidence="2">Nucleus</location>
    </subcellularLocation>
</comment>
<dbReference type="SMART" id="SM00979">
    <property type="entry name" value="TIFY"/>
    <property type="match status" value="1"/>
</dbReference>
<dbReference type="OMA" id="MDINPQQ"/>
<dbReference type="PANTHER" id="PTHR33077">
    <property type="entry name" value="PROTEIN TIFY 4A-RELATED-RELATED"/>
    <property type="match status" value="1"/>
</dbReference>
<feature type="domain" description="Tify" evidence="4">
    <location>
        <begin position="92"/>
        <end position="127"/>
    </location>
</feature>
<evidence type="ECO:0000259" key="4">
    <source>
        <dbReference type="PROSITE" id="PS51320"/>
    </source>
</evidence>
<keyword evidence="6" id="KW-1185">Reference proteome</keyword>
<dbReference type="PANTHER" id="PTHR33077:SF146">
    <property type="entry name" value="PROTEIN TIFY 11A"/>
    <property type="match status" value="1"/>
</dbReference>
<keyword evidence="2" id="KW-0539">Nucleus</keyword>
<dbReference type="PROSITE" id="PS51320">
    <property type="entry name" value="TIFY"/>
    <property type="match status" value="1"/>
</dbReference>
<dbReference type="eggNOG" id="ENOG502S4J6">
    <property type="taxonomic scope" value="Eukaryota"/>
</dbReference>
<dbReference type="GO" id="GO:0005634">
    <property type="term" value="C:nucleus"/>
    <property type="evidence" value="ECO:0007669"/>
    <property type="project" value="UniProtKB-SubCell"/>
</dbReference>
<dbReference type="GO" id="GO:0009753">
    <property type="term" value="P:response to jasmonic acid"/>
    <property type="evidence" value="ECO:0007669"/>
    <property type="project" value="EnsemblPlants"/>
</dbReference>
<dbReference type="Gramene" id="KFK43927">
    <property type="protein sequence ID" value="KFK43927"/>
    <property type="gene ID" value="AALP_AA1G192200"/>
</dbReference>
<dbReference type="AlphaFoldDB" id="A0A087HP75"/>
<evidence type="ECO:0000313" key="5">
    <source>
        <dbReference type="EMBL" id="KFK43927.1"/>
    </source>
</evidence>
<name>A0A087HP75_ARAAL</name>
<dbReference type="EMBL" id="CM002869">
    <property type="protein sequence ID" value="KFK43927.1"/>
    <property type="molecule type" value="Genomic_DNA"/>
</dbReference>
<dbReference type="GO" id="GO:0031347">
    <property type="term" value="P:regulation of defense response"/>
    <property type="evidence" value="ECO:0007669"/>
    <property type="project" value="UniProtKB-UniRule"/>
</dbReference>
<comment type="function">
    <text evidence="2">Repressor of jasmonate responses.</text>
</comment>
<dbReference type="InterPro" id="IPR010399">
    <property type="entry name" value="Tify_dom"/>
</dbReference>
<dbReference type="OrthoDB" id="1937734at2759"/>
<organism evidence="5 6">
    <name type="scientific">Arabis alpina</name>
    <name type="common">Alpine rock-cress</name>
    <dbReference type="NCBI Taxonomy" id="50452"/>
    <lineage>
        <taxon>Eukaryota</taxon>
        <taxon>Viridiplantae</taxon>
        <taxon>Streptophyta</taxon>
        <taxon>Embryophyta</taxon>
        <taxon>Tracheophyta</taxon>
        <taxon>Spermatophyta</taxon>
        <taxon>Magnoliopsida</taxon>
        <taxon>eudicotyledons</taxon>
        <taxon>Gunneridae</taxon>
        <taxon>Pentapetalae</taxon>
        <taxon>rosids</taxon>
        <taxon>malvids</taxon>
        <taxon>Brassicales</taxon>
        <taxon>Brassicaceae</taxon>
        <taxon>Arabideae</taxon>
        <taxon>Arabis</taxon>
    </lineage>
</organism>